<gene>
    <name evidence="3" type="ORF">SYK_22570</name>
</gene>
<evidence type="ECO:0000313" key="4">
    <source>
        <dbReference type="Proteomes" id="UP001317742"/>
    </source>
</evidence>
<dbReference type="PROSITE" id="PS51788">
    <property type="entry name" value="CULT"/>
    <property type="match status" value="1"/>
</dbReference>
<dbReference type="EMBL" id="AP026709">
    <property type="protein sequence ID" value="BDQ37897.1"/>
    <property type="molecule type" value="Genomic_DNA"/>
</dbReference>
<protein>
    <recommendedName>
        <fullName evidence="2">CULT domain-containing protein</fullName>
    </recommendedName>
</protein>
<dbReference type="Gene3D" id="2.170.150.20">
    <property type="entry name" value="Peptide methionine sulfoxide reductase"/>
    <property type="match status" value="1"/>
</dbReference>
<feature type="region of interest" description="Disordered" evidence="1">
    <location>
        <begin position="1"/>
        <end position="44"/>
    </location>
</feature>
<name>A0ABM8B2Q3_9BACT</name>
<sequence>MTPHSTCFMPPAKALRDDLEEKPESDPEHAEPKQDPAAETSEDRTRLLCKACRSRITRQDLGMEVDGSHRHVFFNPHGEVFELGCFASAKNILPTGPRSDEFTWFPGFEWQVIACTGCLTQLGWRYTGQHGGFFGLIVALLIEER</sequence>
<evidence type="ECO:0000259" key="2">
    <source>
        <dbReference type="PROSITE" id="PS51788"/>
    </source>
</evidence>
<accession>A0ABM8B2Q3</accession>
<evidence type="ECO:0000313" key="3">
    <source>
        <dbReference type="EMBL" id="BDQ37897.1"/>
    </source>
</evidence>
<proteinExistence type="predicted"/>
<dbReference type="Proteomes" id="UP001317742">
    <property type="component" value="Chromosome"/>
</dbReference>
<keyword evidence="4" id="KW-1185">Reference proteome</keyword>
<organism evidence="3 4">
    <name type="scientific">Pseudodesulfovibrio nedwellii</name>
    <dbReference type="NCBI Taxonomy" id="2973072"/>
    <lineage>
        <taxon>Bacteria</taxon>
        <taxon>Pseudomonadati</taxon>
        <taxon>Thermodesulfobacteriota</taxon>
        <taxon>Desulfovibrionia</taxon>
        <taxon>Desulfovibrionales</taxon>
        <taxon>Desulfovibrionaceae</taxon>
    </lineage>
</organism>
<feature type="compositionally biased region" description="Basic and acidic residues" evidence="1">
    <location>
        <begin position="14"/>
        <end position="44"/>
    </location>
</feature>
<dbReference type="InterPro" id="IPR034750">
    <property type="entry name" value="CULT"/>
</dbReference>
<feature type="domain" description="CULT" evidence="2">
    <location>
        <begin position="44"/>
        <end position="145"/>
    </location>
</feature>
<reference evidence="3 4" key="1">
    <citation type="submission" date="2022-08" db="EMBL/GenBank/DDBJ databases">
        <title>Genome Sequence of the sulphate-reducing bacterium, Pseudodesulfovibrio sp. SYK.</title>
        <authorList>
            <person name="Kondo R."/>
            <person name="Kataoka T."/>
        </authorList>
    </citation>
    <scope>NUCLEOTIDE SEQUENCE [LARGE SCALE GENOMIC DNA]</scope>
    <source>
        <strain evidence="3 4">SYK</strain>
    </source>
</reference>
<dbReference type="CDD" id="cd15777">
    <property type="entry name" value="CRBN_C_like"/>
    <property type="match status" value="1"/>
</dbReference>
<dbReference type="RefSeq" id="WP_281760408.1">
    <property type="nucleotide sequence ID" value="NZ_AP026709.1"/>
</dbReference>
<evidence type="ECO:0000256" key="1">
    <source>
        <dbReference type="SAM" id="MobiDB-lite"/>
    </source>
</evidence>